<gene>
    <name evidence="1" type="ORF">GMARGA_LOCUS38566</name>
</gene>
<feature type="non-terminal residue" evidence="1">
    <location>
        <position position="1"/>
    </location>
</feature>
<name>A0ABN7X4M9_GIGMA</name>
<dbReference type="Proteomes" id="UP000789901">
    <property type="component" value="Unassembled WGS sequence"/>
</dbReference>
<sequence>WDNSFHLVSPANVVIRSDVTDPQSCCKTCLANQSCLQWFFINQCIIYFDLPDGPSLCANATRTIVNSGNIRCGVTSVDGICSNHLFQ</sequence>
<evidence type="ECO:0000313" key="2">
    <source>
        <dbReference type="Proteomes" id="UP000789901"/>
    </source>
</evidence>
<keyword evidence="2" id="KW-1185">Reference proteome</keyword>
<comment type="caution">
    <text evidence="1">The sequence shown here is derived from an EMBL/GenBank/DDBJ whole genome shotgun (WGS) entry which is preliminary data.</text>
</comment>
<organism evidence="1 2">
    <name type="scientific">Gigaspora margarita</name>
    <dbReference type="NCBI Taxonomy" id="4874"/>
    <lineage>
        <taxon>Eukaryota</taxon>
        <taxon>Fungi</taxon>
        <taxon>Fungi incertae sedis</taxon>
        <taxon>Mucoromycota</taxon>
        <taxon>Glomeromycotina</taxon>
        <taxon>Glomeromycetes</taxon>
        <taxon>Diversisporales</taxon>
        <taxon>Gigasporaceae</taxon>
        <taxon>Gigaspora</taxon>
    </lineage>
</organism>
<reference evidence="1 2" key="1">
    <citation type="submission" date="2021-06" db="EMBL/GenBank/DDBJ databases">
        <authorList>
            <person name="Kallberg Y."/>
            <person name="Tangrot J."/>
            <person name="Rosling A."/>
        </authorList>
    </citation>
    <scope>NUCLEOTIDE SEQUENCE [LARGE SCALE GENOMIC DNA]</scope>
    <source>
        <strain evidence="1 2">120-4 pot B 10/14</strain>
    </source>
</reference>
<proteinExistence type="predicted"/>
<accession>A0ABN7X4M9</accession>
<dbReference type="EMBL" id="CAJVQB010086791">
    <property type="protein sequence ID" value="CAG8847238.1"/>
    <property type="molecule type" value="Genomic_DNA"/>
</dbReference>
<evidence type="ECO:0000313" key="1">
    <source>
        <dbReference type="EMBL" id="CAG8847238.1"/>
    </source>
</evidence>
<protein>
    <submittedName>
        <fullName evidence="1">15585_t:CDS:1</fullName>
    </submittedName>
</protein>